<keyword evidence="1" id="KW-0812">Transmembrane</keyword>
<organism evidence="2 3">
    <name type="scientific">Limosilactobacillus equigenerosi DSM 18793 = JCM 14505</name>
    <dbReference type="NCBI Taxonomy" id="1423742"/>
    <lineage>
        <taxon>Bacteria</taxon>
        <taxon>Bacillati</taxon>
        <taxon>Bacillota</taxon>
        <taxon>Bacilli</taxon>
        <taxon>Lactobacillales</taxon>
        <taxon>Lactobacillaceae</taxon>
        <taxon>Limosilactobacillus</taxon>
    </lineage>
</organism>
<evidence type="ECO:0000256" key="1">
    <source>
        <dbReference type="SAM" id="Phobius"/>
    </source>
</evidence>
<name>A0A0R1UNC6_9LACO</name>
<proteinExistence type="predicted"/>
<keyword evidence="1" id="KW-1133">Transmembrane helix</keyword>
<reference evidence="2 3" key="1">
    <citation type="journal article" date="2015" name="Genome Announc.">
        <title>Expanding the biotechnology potential of lactobacilli through comparative genomics of 213 strains and associated genera.</title>
        <authorList>
            <person name="Sun Z."/>
            <person name="Harris H.M."/>
            <person name="McCann A."/>
            <person name="Guo C."/>
            <person name="Argimon S."/>
            <person name="Zhang W."/>
            <person name="Yang X."/>
            <person name="Jeffery I.B."/>
            <person name="Cooney J.C."/>
            <person name="Kagawa T.F."/>
            <person name="Liu W."/>
            <person name="Song Y."/>
            <person name="Salvetti E."/>
            <person name="Wrobel A."/>
            <person name="Rasinkangas P."/>
            <person name="Parkhill J."/>
            <person name="Rea M.C."/>
            <person name="O'Sullivan O."/>
            <person name="Ritari J."/>
            <person name="Douillard F.P."/>
            <person name="Paul Ross R."/>
            <person name="Yang R."/>
            <person name="Briner A.E."/>
            <person name="Felis G.E."/>
            <person name="de Vos W.M."/>
            <person name="Barrangou R."/>
            <person name="Klaenhammer T.R."/>
            <person name="Caufield P.W."/>
            <person name="Cui Y."/>
            <person name="Zhang H."/>
            <person name="O'Toole P.W."/>
        </authorList>
    </citation>
    <scope>NUCLEOTIDE SEQUENCE [LARGE SCALE GENOMIC DNA]</scope>
    <source>
        <strain evidence="2 3">DSM 18793</strain>
    </source>
</reference>
<comment type="caution">
    <text evidence="2">The sequence shown here is derived from an EMBL/GenBank/DDBJ whole genome shotgun (WGS) entry which is preliminary data.</text>
</comment>
<feature type="transmembrane region" description="Helical" evidence="1">
    <location>
        <begin position="20"/>
        <end position="38"/>
    </location>
</feature>
<dbReference type="PATRIC" id="fig|1423742.4.peg.1343"/>
<evidence type="ECO:0000313" key="3">
    <source>
        <dbReference type="Proteomes" id="UP000051084"/>
    </source>
</evidence>
<evidence type="ECO:0000313" key="2">
    <source>
        <dbReference type="EMBL" id="KRL94679.1"/>
    </source>
</evidence>
<dbReference type="AlphaFoldDB" id="A0A0R1UNC6"/>
<sequence>MLILFGYLIYEIINQPSHIFTWIHLIYLGGLSWLMESCFTQLRTTFGRPFLNWSVYLGFLIGIGIMLID</sequence>
<dbReference type="EMBL" id="AZGC01000030">
    <property type="protein sequence ID" value="KRL94679.1"/>
    <property type="molecule type" value="Genomic_DNA"/>
</dbReference>
<gene>
    <name evidence="2" type="ORF">FC21_GL001296</name>
</gene>
<accession>A0A0R1UNC6</accession>
<keyword evidence="1" id="KW-0472">Membrane</keyword>
<feature type="transmembrane region" description="Helical" evidence="1">
    <location>
        <begin position="50"/>
        <end position="68"/>
    </location>
</feature>
<protein>
    <submittedName>
        <fullName evidence="2">Uncharacterized protein</fullName>
    </submittedName>
</protein>
<dbReference type="Proteomes" id="UP000051084">
    <property type="component" value="Unassembled WGS sequence"/>
</dbReference>
<keyword evidence="3" id="KW-1185">Reference proteome</keyword>